<evidence type="ECO:0000313" key="9">
    <source>
        <dbReference type="EMBL" id="ORX37419.1"/>
    </source>
</evidence>
<sequence length="513" mass="56938">MSDWHNIPNVRDTTKWYNDKGRMKLNFFLSIIFVGMILNGYDGNIIAGLQAFDAWHEDLGNPGGVGIGLLNASGYISGLLVGPVIAYIDEHFGRKWGIRFYGYCLLIGSIIGCVAGVKGINGYAAFICGRVVIGFGLASFLLTSLAVVQEIPHPRSRSVIAQSWDSYYIIGSTIAAWVIFGTSYISNSWSWRIPYILQVPMALYCLIAVQFVPETPRFLISKGRDEEALQFLADYHGNGNYDDPLVLFEFNEIREAINQEKAAKAEQWTQILKSRSNLHRLFLAVLMMFLTNMSGSSIIYFYYTIVFESVGITNPTTQTGINAGLNVFTWICQIAFVYVGKHVGRRPILLWLWPCLLVALAGLCASSGVYSNSADGNTHAAVATVVLVWLYQGAFNCSNPVLYSYPAEVQTFSMRSKGLLVWNTVSQFTGAYVVFVDAVALDSIGYKYYPVYMGLVIIQWVLVYLYMVETKGYTLEEIAQAFEGSTVNLVPAEAYIPADYEAQPGNAAVDDKK</sequence>
<comment type="similarity">
    <text evidence="2">Belongs to the major facilitator superfamily. Sugar transporter (TC 2.A.1.1) family.</text>
</comment>
<dbReference type="Pfam" id="PF00083">
    <property type="entry name" value="Sugar_tr"/>
    <property type="match status" value="1"/>
</dbReference>
<evidence type="ECO:0000259" key="8">
    <source>
        <dbReference type="PROSITE" id="PS50850"/>
    </source>
</evidence>
<dbReference type="Proteomes" id="UP000193218">
    <property type="component" value="Unassembled WGS sequence"/>
</dbReference>
<reference evidence="9 10" key="1">
    <citation type="submission" date="2017-03" db="EMBL/GenBank/DDBJ databases">
        <title>Widespread Adenine N6-methylation of Active Genes in Fungi.</title>
        <authorList>
            <consortium name="DOE Joint Genome Institute"/>
            <person name="Mondo S.J."/>
            <person name="Dannebaum R.O."/>
            <person name="Kuo R.C."/>
            <person name="Louie K.B."/>
            <person name="Bewick A.J."/>
            <person name="Labutti K."/>
            <person name="Haridas S."/>
            <person name="Kuo A."/>
            <person name="Salamov A."/>
            <person name="Ahrendt S.R."/>
            <person name="Lau R."/>
            <person name="Bowen B.P."/>
            <person name="Lipzen A."/>
            <person name="Sullivan W."/>
            <person name="Andreopoulos W.B."/>
            <person name="Clum A."/>
            <person name="Lindquist E."/>
            <person name="Daum C."/>
            <person name="Northen T.R."/>
            <person name="Ramamoorthy G."/>
            <person name="Schmitz R.J."/>
            <person name="Gryganskyi A."/>
            <person name="Culley D."/>
            <person name="Magnuson J."/>
            <person name="James T.Y."/>
            <person name="O'Malley M.A."/>
            <person name="Stajich J.E."/>
            <person name="Spatafora J.W."/>
            <person name="Visel A."/>
            <person name="Grigoriev I.V."/>
        </authorList>
    </citation>
    <scope>NUCLEOTIDE SEQUENCE [LARGE SCALE GENOMIC DNA]</scope>
    <source>
        <strain evidence="9 10">NRRL Y-17943</strain>
    </source>
</reference>
<keyword evidence="10" id="KW-1185">Reference proteome</keyword>
<feature type="transmembrane region" description="Helical" evidence="7">
    <location>
        <begin position="448"/>
        <end position="467"/>
    </location>
</feature>
<protein>
    <submittedName>
        <fullName evidence="9">General substrate transporter</fullName>
    </submittedName>
</protein>
<evidence type="ECO:0000256" key="1">
    <source>
        <dbReference type="ARBA" id="ARBA00004141"/>
    </source>
</evidence>
<comment type="subcellular location">
    <subcellularLocation>
        <location evidence="1">Membrane</location>
        <topology evidence="1">Multi-pass membrane protein</topology>
    </subcellularLocation>
</comment>
<organism evidence="9 10">
    <name type="scientific">Kockovaella imperatae</name>
    <dbReference type="NCBI Taxonomy" id="4999"/>
    <lineage>
        <taxon>Eukaryota</taxon>
        <taxon>Fungi</taxon>
        <taxon>Dikarya</taxon>
        <taxon>Basidiomycota</taxon>
        <taxon>Agaricomycotina</taxon>
        <taxon>Tremellomycetes</taxon>
        <taxon>Tremellales</taxon>
        <taxon>Cuniculitremaceae</taxon>
        <taxon>Kockovaella</taxon>
    </lineage>
</organism>
<dbReference type="EMBL" id="NBSH01000006">
    <property type="protein sequence ID" value="ORX37419.1"/>
    <property type="molecule type" value="Genomic_DNA"/>
</dbReference>
<evidence type="ECO:0000256" key="6">
    <source>
        <dbReference type="ARBA" id="ARBA00023136"/>
    </source>
</evidence>
<evidence type="ECO:0000256" key="4">
    <source>
        <dbReference type="ARBA" id="ARBA00022692"/>
    </source>
</evidence>
<feature type="transmembrane region" description="Helical" evidence="7">
    <location>
        <begin position="67"/>
        <end position="88"/>
    </location>
</feature>
<dbReference type="STRING" id="4999.A0A1Y1UHF2"/>
<gene>
    <name evidence="9" type="ORF">BD324DRAFT_651012</name>
</gene>
<dbReference type="GO" id="GO:0016020">
    <property type="term" value="C:membrane"/>
    <property type="evidence" value="ECO:0007669"/>
    <property type="project" value="UniProtKB-SubCell"/>
</dbReference>
<feature type="transmembrane region" description="Helical" evidence="7">
    <location>
        <begin position="376"/>
        <end position="397"/>
    </location>
</feature>
<feature type="transmembrane region" description="Helical" evidence="7">
    <location>
        <begin position="123"/>
        <end position="147"/>
    </location>
</feature>
<evidence type="ECO:0000256" key="5">
    <source>
        <dbReference type="ARBA" id="ARBA00022989"/>
    </source>
</evidence>
<dbReference type="FunFam" id="1.20.1250.20:FF:000134">
    <property type="entry name" value="MFS sugar transporter protein"/>
    <property type="match status" value="1"/>
</dbReference>
<keyword evidence="3" id="KW-0813">Transport</keyword>
<feature type="transmembrane region" description="Helical" evidence="7">
    <location>
        <begin position="25"/>
        <end position="47"/>
    </location>
</feature>
<feature type="domain" description="Major facilitator superfamily (MFS) profile" evidence="8">
    <location>
        <begin position="28"/>
        <end position="471"/>
    </location>
</feature>
<evidence type="ECO:0000256" key="2">
    <source>
        <dbReference type="ARBA" id="ARBA00010992"/>
    </source>
</evidence>
<dbReference type="PROSITE" id="PS50850">
    <property type="entry name" value="MFS"/>
    <property type="match status" value="1"/>
</dbReference>
<dbReference type="InterPro" id="IPR036259">
    <property type="entry name" value="MFS_trans_sf"/>
</dbReference>
<dbReference type="Gene3D" id="1.20.1250.20">
    <property type="entry name" value="MFS general substrate transporter like domains"/>
    <property type="match status" value="1"/>
</dbReference>
<name>A0A1Y1UHF2_9TREE</name>
<feature type="transmembrane region" description="Helical" evidence="7">
    <location>
        <begin position="348"/>
        <end position="370"/>
    </location>
</feature>
<dbReference type="SUPFAM" id="SSF103473">
    <property type="entry name" value="MFS general substrate transporter"/>
    <property type="match status" value="1"/>
</dbReference>
<evidence type="ECO:0000256" key="7">
    <source>
        <dbReference type="SAM" id="Phobius"/>
    </source>
</evidence>
<keyword evidence="4 7" id="KW-0812">Transmembrane</keyword>
<feature type="transmembrane region" description="Helical" evidence="7">
    <location>
        <begin position="323"/>
        <end position="341"/>
    </location>
</feature>
<dbReference type="OrthoDB" id="6133115at2759"/>
<proteinExistence type="inferred from homology"/>
<dbReference type="GeneID" id="33560056"/>
<evidence type="ECO:0000256" key="3">
    <source>
        <dbReference type="ARBA" id="ARBA00022448"/>
    </source>
</evidence>
<feature type="transmembrane region" description="Helical" evidence="7">
    <location>
        <begin position="167"/>
        <end position="186"/>
    </location>
</feature>
<keyword evidence="5 7" id="KW-1133">Transmembrane helix</keyword>
<dbReference type="InterPro" id="IPR020846">
    <property type="entry name" value="MFS_dom"/>
</dbReference>
<dbReference type="GO" id="GO:0005351">
    <property type="term" value="F:carbohydrate:proton symporter activity"/>
    <property type="evidence" value="ECO:0007669"/>
    <property type="project" value="TreeGrafter"/>
</dbReference>
<feature type="transmembrane region" description="Helical" evidence="7">
    <location>
        <begin position="281"/>
        <end position="303"/>
    </location>
</feature>
<dbReference type="InterPro" id="IPR005828">
    <property type="entry name" value="MFS_sugar_transport-like"/>
</dbReference>
<dbReference type="AlphaFoldDB" id="A0A1Y1UHF2"/>
<dbReference type="PANTHER" id="PTHR48022">
    <property type="entry name" value="PLASTIDIC GLUCOSE TRANSPORTER 4"/>
    <property type="match status" value="1"/>
</dbReference>
<dbReference type="RefSeq" id="XP_021871457.1">
    <property type="nucleotide sequence ID" value="XM_022018247.1"/>
</dbReference>
<dbReference type="InterPro" id="IPR050360">
    <property type="entry name" value="MFS_Sugar_Transporters"/>
</dbReference>
<feature type="transmembrane region" description="Helical" evidence="7">
    <location>
        <begin position="192"/>
        <end position="212"/>
    </location>
</feature>
<keyword evidence="6 7" id="KW-0472">Membrane</keyword>
<comment type="caution">
    <text evidence="9">The sequence shown here is derived from an EMBL/GenBank/DDBJ whole genome shotgun (WGS) entry which is preliminary data.</text>
</comment>
<dbReference type="PANTHER" id="PTHR48022:SF64">
    <property type="entry name" value="MAJOR FACILITATOR SUPERFAMILY (MFS) PROFILE DOMAIN-CONTAINING PROTEIN"/>
    <property type="match status" value="1"/>
</dbReference>
<accession>A0A1Y1UHF2</accession>
<feature type="transmembrane region" description="Helical" evidence="7">
    <location>
        <begin position="418"/>
        <end position="436"/>
    </location>
</feature>
<feature type="transmembrane region" description="Helical" evidence="7">
    <location>
        <begin position="100"/>
        <end position="117"/>
    </location>
</feature>
<evidence type="ECO:0000313" key="10">
    <source>
        <dbReference type="Proteomes" id="UP000193218"/>
    </source>
</evidence>
<dbReference type="InParanoid" id="A0A1Y1UHF2"/>